<sequence length="79" mass="9067">MALRYDQAENDAPMELAKGKDMLALRIREIAGQHRIEIVVDKILARAMYDNVEINQAIPADFYRAVANLLVYVMTCKKR</sequence>
<evidence type="ECO:0000313" key="2">
    <source>
        <dbReference type="EMBL" id="MER2291834.1"/>
    </source>
</evidence>
<protein>
    <submittedName>
        <fullName evidence="2">EscU/YscU/HrcU family type III secretion system export apparatus switch protein</fullName>
    </submittedName>
</protein>
<keyword evidence="3" id="KW-1185">Reference proteome</keyword>
<evidence type="ECO:0000256" key="1">
    <source>
        <dbReference type="ARBA" id="ARBA00010690"/>
    </source>
</evidence>
<dbReference type="Gene3D" id="3.40.1690.10">
    <property type="entry name" value="secretion proteins EscU"/>
    <property type="match status" value="1"/>
</dbReference>
<reference evidence="2" key="1">
    <citation type="submission" date="2024-06" db="EMBL/GenBank/DDBJ databases">
        <authorList>
            <person name="Campbell A.G."/>
        </authorList>
    </citation>
    <scope>NUCLEOTIDE SEQUENCE</scope>
    <source>
        <strain evidence="2">EM17</strain>
    </source>
</reference>
<dbReference type="PANTHER" id="PTHR30531:SF12">
    <property type="entry name" value="FLAGELLAR BIOSYNTHETIC PROTEIN FLHB"/>
    <property type="match status" value="1"/>
</dbReference>
<dbReference type="PANTHER" id="PTHR30531">
    <property type="entry name" value="FLAGELLAR BIOSYNTHETIC PROTEIN FLHB"/>
    <property type="match status" value="1"/>
</dbReference>
<accession>A0ABV1RAE7</accession>
<dbReference type="InterPro" id="IPR029025">
    <property type="entry name" value="T3SS_substrate_exporter_C"/>
</dbReference>
<comment type="similarity">
    <text evidence="1">Belongs to the type III secretion exporter family.</text>
</comment>
<dbReference type="RefSeq" id="WP_350383745.1">
    <property type="nucleotide sequence ID" value="NZ_JBELQD010000060.1"/>
</dbReference>
<organism evidence="2 3">
    <name type="scientific">Methylobacterium brachiatum</name>
    <dbReference type="NCBI Taxonomy" id="269660"/>
    <lineage>
        <taxon>Bacteria</taxon>
        <taxon>Pseudomonadati</taxon>
        <taxon>Pseudomonadota</taxon>
        <taxon>Alphaproteobacteria</taxon>
        <taxon>Hyphomicrobiales</taxon>
        <taxon>Methylobacteriaceae</taxon>
        <taxon>Methylobacterium</taxon>
    </lineage>
</organism>
<proteinExistence type="inferred from homology"/>
<dbReference type="Pfam" id="PF01312">
    <property type="entry name" value="Bac_export_2"/>
    <property type="match status" value="1"/>
</dbReference>
<dbReference type="InterPro" id="IPR006135">
    <property type="entry name" value="T3SS_substrate_exporter"/>
</dbReference>
<gene>
    <name evidence="2" type="ORF">ABS770_26610</name>
</gene>
<dbReference type="SUPFAM" id="SSF160544">
    <property type="entry name" value="EscU C-terminal domain-like"/>
    <property type="match status" value="1"/>
</dbReference>
<comment type="caution">
    <text evidence="2">The sequence shown here is derived from an EMBL/GenBank/DDBJ whole genome shotgun (WGS) entry which is preliminary data.</text>
</comment>
<dbReference type="EMBL" id="JBELQD010000060">
    <property type="protein sequence ID" value="MER2291834.1"/>
    <property type="molecule type" value="Genomic_DNA"/>
</dbReference>
<evidence type="ECO:0000313" key="3">
    <source>
        <dbReference type="Proteomes" id="UP001432995"/>
    </source>
</evidence>
<name>A0ABV1RAE7_9HYPH</name>
<dbReference type="Proteomes" id="UP001432995">
    <property type="component" value="Unassembled WGS sequence"/>
</dbReference>